<sequence>MKKRRPIPNPTKISSYFFQQLVSPGATTPDDRKERAQSEQTKRAAASVLSESFTPEGVAAFLQSRSEIERQHSEALEDVLDACWKRVEDIIERNKERRRVIEEDIPQVVAPTGTFTFWTPEGVEQYYSLKTLPVFASDEEGVRSDSNGFGTDNSNALKSDRNGPAAADRAVISPQGRSAEDKVDGNAAAEEDGRTDPVAEFSSQRACGRAPIVSGAHHTKGRKLTDKEFLDESKVPHCLRRLFASLLRRRNEFPKSTTLLFDAIQRTQSERFPEIEAVIEDVPFSMPLHRPFRCIAAFVARSFAENPKGEAPEQAFAATFKTVSKDLKTAYEKLHELKGYVHPVGERTDRAEVIYKTLLGELQGRKSLHETYGIDIEAIMKASAVELSVMEGALKECNETSRRLLATIEDQTAQFIADVHTSLDRREEAIEEIASFYKRDRDRLQSSLQRKIYRAKKSEELQEKCARRIREVTKELYIEQVNYEELLQEILAESLLLQQLDSSYTQLSSSLNNAASVHQESKISSIREALQRSEDVRVHLIEQCQFHINRLKKDEHYRLCRLATNAKDNALCWSRCLNDLSTIYETHFNSLNEKCRVSTQMRYLLSYEKDCVSRDLNQVQKEMEQLDSKWHEISTLLEELGEPVPPLSLLEKDPSCGELRHALTALALTRLVHGESSHLVRPEQWRERTVVATGDGSGAANDMS</sequence>
<gene>
    <name evidence="2" type="ORF">DPX39_090015300</name>
</gene>
<name>A0A3L6L065_9TRYP</name>
<dbReference type="AlphaFoldDB" id="A0A3L6L065"/>
<feature type="compositionally biased region" description="Basic and acidic residues" evidence="1">
    <location>
        <begin position="29"/>
        <end position="42"/>
    </location>
</feature>
<reference evidence="2 3" key="1">
    <citation type="submission" date="2018-09" db="EMBL/GenBank/DDBJ databases">
        <title>whole genome sequence of T. equiperdum IVM-t1 strain.</title>
        <authorList>
            <person name="Suganuma K."/>
        </authorList>
    </citation>
    <scope>NUCLEOTIDE SEQUENCE [LARGE SCALE GENOMIC DNA]</scope>
    <source>
        <strain evidence="2 3">IVM-t1</strain>
    </source>
</reference>
<feature type="compositionally biased region" description="Polar residues" evidence="1">
    <location>
        <begin position="144"/>
        <end position="157"/>
    </location>
</feature>
<dbReference type="EMBL" id="QSBY01000009">
    <property type="protein sequence ID" value="RHW70004.1"/>
    <property type="molecule type" value="Genomic_DNA"/>
</dbReference>
<feature type="region of interest" description="Disordered" evidence="1">
    <location>
        <begin position="23"/>
        <end position="50"/>
    </location>
</feature>
<evidence type="ECO:0008006" key="4">
    <source>
        <dbReference type="Google" id="ProtNLM"/>
    </source>
</evidence>
<proteinExistence type="predicted"/>
<organism evidence="2 3">
    <name type="scientific">Trypanosoma brucei equiperdum</name>
    <dbReference type="NCBI Taxonomy" id="630700"/>
    <lineage>
        <taxon>Eukaryota</taxon>
        <taxon>Discoba</taxon>
        <taxon>Euglenozoa</taxon>
        <taxon>Kinetoplastea</taxon>
        <taxon>Metakinetoplastina</taxon>
        <taxon>Trypanosomatida</taxon>
        <taxon>Trypanosomatidae</taxon>
        <taxon>Trypanosoma</taxon>
    </lineage>
</organism>
<evidence type="ECO:0000256" key="1">
    <source>
        <dbReference type="SAM" id="MobiDB-lite"/>
    </source>
</evidence>
<evidence type="ECO:0000313" key="2">
    <source>
        <dbReference type="EMBL" id="RHW70004.1"/>
    </source>
</evidence>
<dbReference type="Proteomes" id="UP000266743">
    <property type="component" value="Chromosome 9"/>
</dbReference>
<accession>A0A3L6L065</accession>
<protein>
    <recommendedName>
        <fullName evidence="4">Paraflagellar rod protein</fullName>
    </recommendedName>
</protein>
<comment type="caution">
    <text evidence="2">The sequence shown here is derived from an EMBL/GenBank/DDBJ whole genome shotgun (WGS) entry which is preliminary data.</text>
</comment>
<feature type="region of interest" description="Disordered" evidence="1">
    <location>
        <begin position="140"/>
        <end position="205"/>
    </location>
</feature>
<evidence type="ECO:0000313" key="3">
    <source>
        <dbReference type="Proteomes" id="UP000266743"/>
    </source>
</evidence>